<dbReference type="eggNOG" id="COG3580">
    <property type="taxonomic scope" value="Bacteria"/>
</dbReference>
<dbReference type="InParanoid" id="Q9RY83"/>
<dbReference type="EMBL" id="AE000513">
    <property type="protein sequence ID" value="AAF09660.1"/>
    <property type="molecule type" value="Genomic_DNA"/>
</dbReference>
<reference evidence="1 2" key="1">
    <citation type="journal article" date="1999" name="Science">
        <title>Genome sequence of the radioresistant bacterium Deinococcus radiodurans R1.</title>
        <authorList>
            <person name="White O."/>
            <person name="Eisen J.A."/>
            <person name="Heidelberg J.F."/>
            <person name="Hickey E.K."/>
            <person name="Peterson J.D."/>
            <person name="Dodson R.J."/>
            <person name="Haft D.H."/>
            <person name="Gwinn M.L."/>
            <person name="Nelson W.C."/>
            <person name="Richardson D.L."/>
            <person name="Moffat K.S."/>
            <person name="Qin H."/>
            <person name="Jiang L."/>
            <person name="Pamphile W."/>
            <person name="Crosby M."/>
            <person name="Shen M."/>
            <person name="Vamathevan J.J."/>
            <person name="Lam P."/>
            <person name="McDonald L."/>
            <person name="Utterback T."/>
            <person name="Zalewski C."/>
            <person name="Makarova K.S."/>
            <person name="Aravind L."/>
            <person name="Daly M.J."/>
            <person name="Minton K.W."/>
            <person name="Fleischmann R.D."/>
            <person name="Ketchum K.A."/>
            <person name="Nelson K.E."/>
            <person name="Salzberg S."/>
            <person name="Smith H.O."/>
            <person name="Venter J.C."/>
            <person name="Fraser C.M."/>
        </authorList>
    </citation>
    <scope>NUCLEOTIDE SEQUENCE [LARGE SCALE GENOMIC DNA]</scope>
    <source>
        <strain evidence="2">ATCC 13939 / DSM 20539 / JCM 16871 / LMG 4051 / NBRC 15346 / NCIMB 9279 / R1 / VKM B-1422</strain>
    </source>
</reference>
<proteinExistence type="predicted"/>
<accession>Q9RY83</accession>
<dbReference type="PIR" id="B75565">
    <property type="entry name" value="B75565"/>
</dbReference>
<keyword evidence="2" id="KW-1185">Reference proteome</keyword>
<dbReference type="AlphaFoldDB" id="Q9RY83"/>
<protein>
    <submittedName>
        <fullName evidence="1">Uncharacterized protein</fullName>
    </submittedName>
</protein>
<gene>
    <name evidence="1" type="ordered locus">DR_0067</name>
</gene>
<dbReference type="Proteomes" id="UP000002524">
    <property type="component" value="Chromosome 1"/>
</dbReference>
<dbReference type="GeneID" id="69516296"/>
<dbReference type="STRING" id="243230.DR_0067"/>
<dbReference type="OrthoDB" id="59969at2"/>
<dbReference type="KEGG" id="dra:DR_0067"/>
<evidence type="ECO:0000313" key="1">
    <source>
        <dbReference type="EMBL" id="AAF09660.1"/>
    </source>
</evidence>
<dbReference type="EnsemblBacteria" id="AAF09660">
    <property type="protein sequence ID" value="AAF09660"/>
    <property type="gene ID" value="DR_0067"/>
</dbReference>
<organism evidence="1 2">
    <name type="scientific">Deinococcus radiodurans (strain ATCC 13939 / DSM 20539 / JCM 16871 / CCUG 27074 / LMG 4051 / NBRC 15346 / NCIMB 9279 / VKM B-1422 / R1)</name>
    <dbReference type="NCBI Taxonomy" id="243230"/>
    <lineage>
        <taxon>Bacteria</taxon>
        <taxon>Thermotogati</taxon>
        <taxon>Deinococcota</taxon>
        <taxon>Deinococci</taxon>
        <taxon>Deinococcales</taxon>
        <taxon>Deinococcaceae</taxon>
        <taxon>Deinococcus</taxon>
    </lineage>
</organism>
<name>Q9RY83_DEIRA</name>
<dbReference type="HOGENOM" id="CLU_972551_0_0_0"/>
<sequence>MKVGLLNSPAAPLTPYWAAYLKELGVPTQTPALGDAEALALGAQSLPGESPVVQLALGRILALDRVDAALLPEWPAVAGDAWGEALSELLPRRISGLPILLPVPERTGELDALEAQAAALGLRLSQNPGGVRLALERVRLLAQPARTDLPALSRASRTTVAVIGPRPLLQEPVLAAGLRPALEALDFYPVFSYEVPHADALRRAERMEQAHKVPAGERELFGAASLLAGKGAVTGLVFVAPARDGATQAALQRIADKLHKPALHLTLDTPGADGPQAAWPELDAFAERLASGGRVRPANSPASDGESGA</sequence>
<evidence type="ECO:0000313" key="2">
    <source>
        <dbReference type="Proteomes" id="UP000002524"/>
    </source>
</evidence>
<dbReference type="PaxDb" id="243230-DR_0067"/>
<dbReference type="PATRIC" id="fig|243230.17.peg.230"/>
<dbReference type="RefSeq" id="WP_010886715.1">
    <property type="nucleotide sequence ID" value="NC_001263.1"/>
</dbReference>